<dbReference type="OMA" id="LAMGPYG"/>
<dbReference type="VEuPathDB" id="VectorBase:ASIS019667"/>
<dbReference type="EnsemblMetazoa" id="ASIC017975-RA">
    <property type="protein sequence ID" value="ASIC017975-PA"/>
    <property type="gene ID" value="ASIC017975"/>
</dbReference>
<dbReference type="Pfam" id="PF17875">
    <property type="entry name" value="RPA43_OB"/>
    <property type="match status" value="1"/>
</dbReference>
<keyword evidence="2" id="KW-0804">Transcription</keyword>
<evidence type="ECO:0000256" key="3">
    <source>
        <dbReference type="SAM" id="MobiDB-lite"/>
    </source>
</evidence>
<feature type="compositionally biased region" description="Polar residues" evidence="3">
    <location>
        <begin position="230"/>
        <end position="243"/>
    </location>
</feature>
<gene>
    <name evidence="5" type="ORF">ZHAS_00017975</name>
</gene>
<evidence type="ECO:0000259" key="4">
    <source>
        <dbReference type="Pfam" id="PF17875"/>
    </source>
</evidence>
<dbReference type="AlphaFoldDB" id="A0A084WI97"/>
<keyword evidence="7" id="KW-1185">Reference proteome</keyword>
<evidence type="ECO:0000256" key="1">
    <source>
        <dbReference type="ARBA" id="ARBA00022478"/>
    </source>
</evidence>
<organism evidence="5">
    <name type="scientific">Anopheles sinensis</name>
    <name type="common">Mosquito</name>
    <dbReference type="NCBI Taxonomy" id="74873"/>
    <lineage>
        <taxon>Eukaryota</taxon>
        <taxon>Metazoa</taxon>
        <taxon>Ecdysozoa</taxon>
        <taxon>Arthropoda</taxon>
        <taxon>Hexapoda</taxon>
        <taxon>Insecta</taxon>
        <taxon>Pterygota</taxon>
        <taxon>Neoptera</taxon>
        <taxon>Endopterygota</taxon>
        <taxon>Diptera</taxon>
        <taxon>Nematocera</taxon>
        <taxon>Culicoidea</taxon>
        <taxon>Culicidae</taxon>
        <taxon>Anophelinae</taxon>
        <taxon>Anopheles</taxon>
    </lineage>
</organism>
<dbReference type="VEuPathDB" id="VectorBase:ASIC017975"/>
<proteinExistence type="predicted"/>
<reference evidence="5 7" key="1">
    <citation type="journal article" date="2014" name="BMC Genomics">
        <title>Genome sequence of Anopheles sinensis provides insight into genetics basis of mosquito competence for malaria parasites.</title>
        <authorList>
            <person name="Zhou D."/>
            <person name="Zhang D."/>
            <person name="Ding G."/>
            <person name="Shi L."/>
            <person name="Hou Q."/>
            <person name="Ye Y."/>
            <person name="Xu Y."/>
            <person name="Zhou H."/>
            <person name="Xiong C."/>
            <person name="Li S."/>
            <person name="Yu J."/>
            <person name="Hong S."/>
            <person name="Yu X."/>
            <person name="Zou P."/>
            <person name="Chen C."/>
            <person name="Chang X."/>
            <person name="Wang W."/>
            <person name="Lv Y."/>
            <person name="Sun Y."/>
            <person name="Ma L."/>
            <person name="Shen B."/>
            <person name="Zhu C."/>
        </authorList>
    </citation>
    <scope>NUCLEOTIDE SEQUENCE [LARGE SCALE GENOMIC DNA]</scope>
</reference>
<name>A0A084WI97_ANOSI</name>
<protein>
    <submittedName>
        <fullName evidence="5">AGAP012084-PA-like protein</fullName>
    </submittedName>
</protein>
<keyword evidence="1" id="KW-0240">DNA-directed RNA polymerase</keyword>
<evidence type="ECO:0000313" key="5">
    <source>
        <dbReference type="EMBL" id="KFB49941.1"/>
    </source>
</evidence>
<sequence>MHRTTIAKVTKLSADELKKSANDGVSCVFEVQSNEILSLRPRDCEHIVKGVRRCVMDKVGRYHSKVNGIVLGYAKIRVENTLSAFRTDSPYLHVRATIDYFVFQPRIGSTLRGTVNYVSKEFVSAMIYQVFNVTVKLNGKSKKHGIQQGSEISFIINACDMKSAIPIIDGELVHTETVAAVRIKEEPSTASDATNEDSEPDGTTDKEDLHTGMTEVNQEGKTKKSKQSKRALNSSQDISSSAVNGHVEQDPTIEEDDLQFDINKVKVEGSAKKSKKNKKNESEETNDSTLLGDDAPKNGDHSSPEPNKDELIQSLFDDMFGDLDEEPSASKKQKNKSKRESNSRKEQTGNGVALESSDSVDADKSHVKKRKIRFDLNDTVTYIKSEPTEEKKRKVNKE</sequence>
<dbReference type="EMBL" id="KE525347">
    <property type="protein sequence ID" value="KFB49941.1"/>
    <property type="molecule type" value="Genomic_DNA"/>
</dbReference>
<feature type="domain" description="RPA43 OB" evidence="4">
    <location>
        <begin position="105"/>
        <end position="228"/>
    </location>
</feature>
<dbReference type="EMBL" id="ATLV01023923">
    <property type="status" value="NOT_ANNOTATED_CDS"/>
    <property type="molecule type" value="Genomic_DNA"/>
</dbReference>
<dbReference type="OrthoDB" id="10250504at2759"/>
<evidence type="ECO:0000313" key="7">
    <source>
        <dbReference type="Proteomes" id="UP000030765"/>
    </source>
</evidence>
<dbReference type="Gene3D" id="3.30.1490.120">
    <property type="entry name" value="RNA polymerase Rpb7-like, N-terminal domain"/>
    <property type="match status" value="1"/>
</dbReference>
<feature type="compositionally biased region" description="Basic and acidic residues" evidence="3">
    <location>
        <begin position="294"/>
        <end position="311"/>
    </location>
</feature>
<dbReference type="GO" id="GO:0000428">
    <property type="term" value="C:DNA-directed RNA polymerase complex"/>
    <property type="evidence" value="ECO:0007669"/>
    <property type="project" value="UniProtKB-KW"/>
</dbReference>
<evidence type="ECO:0000256" key="2">
    <source>
        <dbReference type="ARBA" id="ARBA00023163"/>
    </source>
</evidence>
<dbReference type="Proteomes" id="UP000030765">
    <property type="component" value="Unassembled WGS sequence"/>
</dbReference>
<accession>A0A084WI97</accession>
<dbReference type="InterPro" id="IPR036898">
    <property type="entry name" value="RNA_pol_Rpb7-like_N_sf"/>
</dbReference>
<feature type="region of interest" description="Disordered" evidence="3">
    <location>
        <begin position="183"/>
        <end position="372"/>
    </location>
</feature>
<evidence type="ECO:0000313" key="6">
    <source>
        <dbReference type="EnsemblMetazoa" id="ASIC017975-PA"/>
    </source>
</evidence>
<reference evidence="6" key="2">
    <citation type="submission" date="2020-05" db="UniProtKB">
        <authorList>
            <consortium name="EnsemblMetazoa"/>
        </authorList>
    </citation>
    <scope>IDENTIFICATION</scope>
</reference>
<dbReference type="STRING" id="74873.A0A084WI97"/>
<dbReference type="InterPro" id="IPR041178">
    <property type="entry name" value="RPA43_OB"/>
</dbReference>
<feature type="compositionally biased region" description="Basic and acidic residues" evidence="3">
    <location>
        <begin position="338"/>
        <end position="347"/>
    </location>
</feature>